<dbReference type="STRING" id="436010.A0A166IPI8"/>
<evidence type="ECO:0000313" key="2">
    <source>
        <dbReference type="EMBL" id="KZP20045.1"/>
    </source>
</evidence>
<feature type="region of interest" description="Disordered" evidence="1">
    <location>
        <begin position="1"/>
        <end position="147"/>
    </location>
</feature>
<feature type="compositionally biased region" description="Polar residues" evidence="1">
    <location>
        <begin position="69"/>
        <end position="87"/>
    </location>
</feature>
<dbReference type="EMBL" id="KV417558">
    <property type="protein sequence ID" value="KZP20045.1"/>
    <property type="molecule type" value="Genomic_DNA"/>
</dbReference>
<feature type="compositionally biased region" description="Polar residues" evidence="1">
    <location>
        <begin position="14"/>
        <end position="34"/>
    </location>
</feature>
<feature type="compositionally biased region" description="Polar residues" evidence="1">
    <location>
        <begin position="104"/>
        <end position="123"/>
    </location>
</feature>
<name>A0A166IPI8_9AGAM</name>
<dbReference type="AlphaFoldDB" id="A0A166IPI8"/>
<proteinExistence type="predicted"/>
<reference evidence="2" key="1">
    <citation type="journal article" date="2016" name="Mol. Biol. Evol.">
        <title>Comparative Genomics of Early-Diverging Mushroom-Forming Fungi Provides Insights into the Origins of Lignocellulose Decay Capabilities.</title>
        <authorList>
            <person name="Nagy L.G."/>
            <person name="Riley R."/>
            <person name="Tritt A."/>
            <person name="Adam C."/>
            <person name="Daum C."/>
            <person name="Floudas D."/>
            <person name="Sun H."/>
            <person name="Yadav J.S."/>
            <person name="Pangilinan J."/>
            <person name="Larsson K.H."/>
            <person name="Matsuura K."/>
            <person name="Barry K."/>
            <person name="Labutti K."/>
            <person name="Kuo R."/>
            <person name="Ohm R.A."/>
            <person name="Bhattacharya S.S."/>
            <person name="Shirouzu T."/>
            <person name="Yoshinaga Y."/>
            <person name="Martin F.M."/>
            <person name="Grigoriev I.V."/>
            <person name="Hibbett D.S."/>
        </authorList>
    </citation>
    <scope>NUCLEOTIDE SEQUENCE [LARGE SCALE GENOMIC DNA]</scope>
    <source>
        <strain evidence="2">CBS 109695</strain>
    </source>
</reference>
<dbReference type="OrthoDB" id="3264871at2759"/>
<protein>
    <recommendedName>
        <fullName evidence="3">DNase I-like protein</fullName>
    </recommendedName>
</protein>
<evidence type="ECO:0000256" key="1">
    <source>
        <dbReference type="SAM" id="MobiDB-lite"/>
    </source>
</evidence>
<accession>A0A166IPI8</accession>
<gene>
    <name evidence="2" type="ORF">FIBSPDRAFT_892221</name>
</gene>
<feature type="compositionally biased region" description="Basic residues" evidence="1">
    <location>
        <begin position="136"/>
        <end position="146"/>
    </location>
</feature>
<evidence type="ECO:0008006" key="3">
    <source>
        <dbReference type="Google" id="ProtNLM"/>
    </source>
</evidence>
<feature type="compositionally biased region" description="Basic and acidic residues" evidence="1">
    <location>
        <begin position="1"/>
        <end position="11"/>
    </location>
</feature>
<organism evidence="2">
    <name type="scientific">Athelia psychrophila</name>
    <dbReference type="NCBI Taxonomy" id="1759441"/>
    <lineage>
        <taxon>Eukaryota</taxon>
        <taxon>Fungi</taxon>
        <taxon>Dikarya</taxon>
        <taxon>Basidiomycota</taxon>
        <taxon>Agaricomycotina</taxon>
        <taxon>Agaricomycetes</taxon>
        <taxon>Agaricomycetidae</taxon>
        <taxon>Atheliales</taxon>
        <taxon>Atheliaceae</taxon>
        <taxon>Athelia</taxon>
    </lineage>
</organism>
<sequence length="232" mass="25336">MTAQTLEERGHLAQPQSPMIVQTRSDAGPSATNLRNRRSPIPHSPTAPENTPAVAKSTPPNPDGVQTDPRGSQLDQSVPTPSLTPQPDRTGLQGHTRPGRPNNAVEQSTNQEGNTLTRTPQQSGQNTPEPPTQPPPKRKRTRKGKNTKVYLLVASLNMRGRGQIGNDRTSNDKWLNIHQLMRERKIGILAVQEAHMTDEMAENLNRLFEGQIKIVHSQGDNANAAGVAFAIN</sequence>